<dbReference type="PANTHER" id="PTHR13078:SF56">
    <property type="entry name" value="PEROXISOMAL MULTIFUNCTIONAL ENZYME TYPE 2"/>
    <property type="match status" value="1"/>
</dbReference>
<keyword evidence="6" id="KW-1185">Reference proteome</keyword>
<dbReference type="Gene3D" id="3.10.129.10">
    <property type="entry name" value="Hotdog Thioesterase"/>
    <property type="match status" value="1"/>
</dbReference>
<feature type="region of interest" description="Disordered" evidence="2">
    <location>
        <begin position="134"/>
        <end position="156"/>
    </location>
</feature>
<dbReference type="GO" id="GO:0003857">
    <property type="term" value="F:(3S)-3-hydroxyacyl-CoA dehydrogenase (NAD+) activity"/>
    <property type="evidence" value="ECO:0007669"/>
    <property type="project" value="TreeGrafter"/>
</dbReference>
<comment type="similarity">
    <text evidence="1">Belongs to the enoyl-CoA hydratase/isomerase family.</text>
</comment>
<comment type="caution">
    <text evidence="5">The sequence shown here is derived from an EMBL/GenBank/DDBJ whole genome shotgun (WGS) entry which is preliminary data.</text>
</comment>
<feature type="domain" description="MaoC-like" evidence="3">
    <location>
        <begin position="146"/>
        <end position="241"/>
    </location>
</feature>
<dbReference type="AlphaFoldDB" id="A0A7W4Z1T6"/>
<protein>
    <submittedName>
        <fullName evidence="5">Acyl dehydratase</fullName>
    </submittedName>
</protein>
<accession>A0A7W4Z1T6</accession>
<dbReference type="GO" id="GO:0044594">
    <property type="term" value="F:17-beta-hydroxysteroid dehydrogenase (NAD+) activity"/>
    <property type="evidence" value="ECO:0007669"/>
    <property type="project" value="TreeGrafter"/>
</dbReference>
<dbReference type="Pfam" id="PF22622">
    <property type="entry name" value="MFE-2_hydrat-2_N"/>
    <property type="match status" value="1"/>
</dbReference>
<dbReference type="Proteomes" id="UP000589626">
    <property type="component" value="Unassembled WGS sequence"/>
</dbReference>
<dbReference type="InterPro" id="IPR029069">
    <property type="entry name" value="HotDog_dom_sf"/>
</dbReference>
<dbReference type="EMBL" id="JACHWR010000002">
    <property type="protein sequence ID" value="MBB3043202.1"/>
    <property type="molecule type" value="Genomic_DNA"/>
</dbReference>
<name>A0A7W4Z1T6_9ACTN</name>
<sequence>MNAHPALGLDLGTRTVTYTEQDAILYALAVGAPAAELDLVFERDLRVLPTYSLALGRWGMEELRRRGHFDGAQALHGAQTLRVLAPLPTSGGVEISAEVTAAWDKGGAALFEVTTRSAYFEAVSTVFAHHRGGWGGERGPASRRTPEGAPGLTRTFATSPDQPALYRLTGDPHLIHIDPEAARAIGAPRPILHGLCTLGFATREIADALGVRPHALAALQVRFSRMALPGAELTVRLWDEEDGGRPFSVSSSDGEVLSGGLISFGTEVAA</sequence>
<evidence type="ECO:0000259" key="3">
    <source>
        <dbReference type="Pfam" id="PF01575"/>
    </source>
</evidence>
<evidence type="ECO:0000259" key="4">
    <source>
        <dbReference type="Pfam" id="PF22622"/>
    </source>
</evidence>
<dbReference type="PANTHER" id="PTHR13078">
    <property type="entry name" value="PEROXISOMAL MULTIFUNCTIONAL ENZYME TYPE 2-RELATED"/>
    <property type="match status" value="1"/>
</dbReference>
<dbReference type="InterPro" id="IPR054357">
    <property type="entry name" value="MFE-2_N"/>
</dbReference>
<evidence type="ECO:0000256" key="2">
    <source>
        <dbReference type="SAM" id="MobiDB-lite"/>
    </source>
</evidence>
<dbReference type="RefSeq" id="WP_183593084.1">
    <property type="nucleotide sequence ID" value="NZ_JACHWR010000002.1"/>
</dbReference>
<organism evidence="5 6">
    <name type="scientific">Nocardioides soli</name>
    <dbReference type="NCBI Taxonomy" id="1036020"/>
    <lineage>
        <taxon>Bacteria</taxon>
        <taxon>Bacillati</taxon>
        <taxon>Actinomycetota</taxon>
        <taxon>Actinomycetes</taxon>
        <taxon>Propionibacteriales</taxon>
        <taxon>Nocardioidaceae</taxon>
        <taxon>Nocardioides</taxon>
    </lineage>
</organism>
<dbReference type="Pfam" id="PF01575">
    <property type="entry name" value="MaoC_dehydratas"/>
    <property type="match status" value="1"/>
</dbReference>
<dbReference type="GO" id="GO:0004300">
    <property type="term" value="F:enoyl-CoA hydratase activity"/>
    <property type="evidence" value="ECO:0007669"/>
    <property type="project" value="TreeGrafter"/>
</dbReference>
<feature type="domain" description="Peroxisomal multifunctional enzyme type 2-like N-terminal" evidence="4">
    <location>
        <begin position="17"/>
        <end position="118"/>
    </location>
</feature>
<dbReference type="InterPro" id="IPR002539">
    <property type="entry name" value="MaoC-like_dom"/>
</dbReference>
<evidence type="ECO:0000256" key="1">
    <source>
        <dbReference type="ARBA" id="ARBA00005254"/>
    </source>
</evidence>
<dbReference type="SUPFAM" id="SSF54637">
    <property type="entry name" value="Thioesterase/thiol ester dehydrase-isomerase"/>
    <property type="match status" value="2"/>
</dbReference>
<proteinExistence type="inferred from homology"/>
<evidence type="ECO:0000313" key="6">
    <source>
        <dbReference type="Proteomes" id="UP000589626"/>
    </source>
</evidence>
<reference evidence="5 6" key="1">
    <citation type="submission" date="2020-08" db="EMBL/GenBank/DDBJ databases">
        <title>Sequencing the genomes of 1000 actinobacteria strains.</title>
        <authorList>
            <person name="Klenk H.-P."/>
        </authorList>
    </citation>
    <scope>NUCLEOTIDE SEQUENCE [LARGE SCALE GENOMIC DNA]</scope>
    <source>
        <strain evidence="5 6">DSM 105498</strain>
    </source>
</reference>
<dbReference type="GO" id="GO:0006635">
    <property type="term" value="P:fatty acid beta-oxidation"/>
    <property type="evidence" value="ECO:0007669"/>
    <property type="project" value="TreeGrafter"/>
</dbReference>
<evidence type="ECO:0000313" key="5">
    <source>
        <dbReference type="EMBL" id="MBB3043202.1"/>
    </source>
</evidence>
<gene>
    <name evidence="5" type="ORF">FHU40_003020</name>
</gene>